<keyword evidence="1" id="KW-0812">Transmembrane</keyword>
<organism evidence="2 3">
    <name type="scientific">Ehrlichia japonica</name>
    <dbReference type="NCBI Taxonomy" id="391036"/>
    <lineage>
        <taxon>Bacteria</taxon>
        <taxon>Pseudomonadati</taxon>
        <taxon>Pseudomonadota</taxon>
        <taxon>Alphaproteobacteria</taxon>
        <taxon>Rickettsiales</taxon>
        <taxon>Anaplasmataceae</taxon>
        <taxon>Ehrlichia</taxon>
    </lineage>
</organism>
<evidence type="ECO:0000256" key="1">
    <source>
        <dbReference type="SAM" id="Phobius"/>
    </source>
</evidence>
<proteinExistence type="predicted"/>
<dbReference type="Proteomes" id="UP000023762">
    <property type="component" value="Chromosome"/>
</dbReference>
<keyword evidence="1" id="KW-0472">Membrane</keyword>
<evidence type="ECO:0000313" key="3">
    <source>
        <dbReference type="Proteomes" id="UP000023762"/>
    </source>
</evidence>
<evidence type="ECO:0000313" key="2">
    <source>
        <dbReference type="EMBL" id="AHX04780.1"/>
    </source>
</evidence>
<dbReference type="AlphaFoldDB" id="X5H3W4"/>
<name>X5H3W4_9RICK</name>
<dbReference type="EMBL" id="CP007474">
    <property type="protein sequence ID" value="AHX04780.1"/>
    <property type="molecule type" value="Genomic_DNA"/>
</dbReference>
<accession>X5H3W4</accession>
<keyword evidence="3" id="KW-1185">Reference proteome</keyword>
<gene>
    <name evidence="2" type="ORF">EHF_0659</name>
</gene>
<keyword evidence="1" id="KW-1133">Transmembrane helix</keyword>
<reference evidence="2 3" key="1">
    <citation type="submission" date="2014-03" db="EMBL/GenBank/DDBJ databases">
        <title>Sequencing and Comparison of Genomes and Transcriptome Profiles of Human Ehrlichiosis Agents.</title>
        <authorList>
            <person name="Lin M."/>
            <person name="Daugherty S.C."/>
            <person name="Nagaraj S."/>
            <person name="Cheng Z."/>
            <person name="Xiong Q."/>
            <person name="Lin F.-Y."/>
            <person name="Sengamalay N."/>
            <person name="Ott S."/>
            <person name="Godinez A."/>
            <person name="Tallon L.J."/>
            <person name="Sadzewicz L."/>
            <person name="Fraser C.M."/>
            <person name="Dunning Hotopp J.C."/>
            <person name="Rikihisa Y."/>
        </authorList>
    </citation>
    <scope>NUCLEOTIDE SEQUENCE [LARGE SCALE GENOMIC DNA]</scope>
    <source>
        <strain evidence="2 3">HF</strain>
    </source>
</reference>
<dbReference type="HOGENOM" id="CLU_3269349_0_0_5"/>
<sequence length="41" mass="4640">MHNNGAIKKIDNLHTDNPYFLITKSTLLSCVLSVCLFFILT</sequence>
<dbReference type="KEGG" id="ehh:EHF_0659"/>
<protein>
    <submittedName>
        <fullName evidence="2">Putative membrane protein</fullName>
    </submittedName>
</protein>
<feature type="transmembrane region" description="Helical" evidence="1">
    <location>
        <begin position="20"/>
        <end position="40"/>
    </location>
</feature>